<accession>A0ABP5PX20</accession>
<comment type="caution">
    <text evidence="7">The sequence shown here is derived from an EMBL/GenBank/DDBJ whole genome shotgun (WGS) entry which is preliminary data.</text>
</comment>
<gene>
    <name evidence="7" type="ORF">GCM10009850_117650</name>
</gene>
<dbReference type="PANTHER" id="PTHR32196:SF72">
    <property type="entry name" value="RIBOSE IMPORT PERMEASE PROTEIN RBSC"/>
    <property type="match status" value="1"/>
</dbReference>
<feature type="transmembrane region" description="Helical" evidence="6">
    <location>
        <begin position="63"/>
        <end position="84"/>
    </location>
</feature>
<dbReference type="Pfam" id="PF02653">
    <property type="entry name" value="BPD_transp_2"/>
    <property type="match status" value="1"/>
</dbReference>
<evidence type="ECO:0000256" key="2">
    <source>
        <dbReference type="ARBA" id="ARBA00022475"/>
    </source>
</evidence>
<evidence type="ECO:0000256" key="6">
    <source>
        <dbReference type="SAM" id="Phobius"/>
    </source>
</evidence>
<feature type="transmembrane region" description="Helical" evidence="6">
    <location>
        <begin position="263"/>
        <end position="281"/>
    </location>
</feature>
<dbReference type="EMBL" id="BAAAQX010000065">
    <property type="protein sequence ID" value="GAA2216296.1"/>
    <property type="molecule type" value="Genomic_DNA"/>
</dbReference>
<feature type="transmembrane region" description="Helical" evidence="6">
    <location>
        <begin position="111"/>
        <end position="130"/>
    </location>
</feature>
<protein>
    <submittedName>
        <fullName evidence="7">Ribose ABC transporter permease</fullName>
    </submittedName>
</protein>
<sequence length="340" mass="34599">MINTDVAVPTDETAGAVPRRRAVSLLHFAERYALVGLLIAVAVFFTLLPASSEVFPTPANLRILAAGQSVTLLIALAALIPLVAGQFDFSAGAVAAASSVTMAGMMAHHDAPLWACVVAALALGLAVGLVNGIAVSVFGMNSFVITLAVATLLGGGIQWYTQGRTISNNISPALIDFGSLTWAGIPRVLLVVTSATLVIYYLLDQTPYGRSLRAIGDNPGAARLVGMPVARYGVIAFAAGGVLAALAGLVLTARIGGATADNGTSMIFPALAAVFLGATAIQPGRFNLFGTVVGVALVAVSVSGLTLAGAADWVNPVFNGAALAIAVAISTYLARRSRRM</sequence>
<feature type="transmembrane region" description="Helical" evidence="6">
    <location>
        <begin position="180"/>
        <end position="203"/>
    </location>
</feature>
<feature type="transmembrane region" description="Helical" evidence="6">
    <location>
        <begin position="317"/>
        <end position="334"/>
    </location>
</feature>
<proteinExistence type="predicted"/>
<feature type="transmembrane region" description="Helical" evidence="6">
    <location>
        <begin position="32"/>
        <end position="51"/>
    </location>
</feature>
<feature type="transmembrane region" description="Helical" evidence="6">
    <location>
        <begin position="142"/>
        <end position="160"/>
    </location>
</feature>
<dbReference type="Proteomes" id="UP001499843">
    <property type="component" value="Unassembled WGS sequence"/>
</dbReference>
<keyword evidence="5 6" id="KW-0472">Membrane</keyword>
<evidence type="ECO:0000313" key="7">
    <source>
        <dbReference type="EMBL" id="GAA2216296.1"/>
    </source>
</evidence>
<keyword evidence="2" id="KW-1003">Cell membrane</keyword>
<keyword evidence="4 6" id="KW-1133">Transmembrane helix</keyword>
<dbReference type="CDD" id="cd06579">
    <property type="entry name" value="TM_PBP1_transp_AraH_like"/>
    <property type="match status" value="1"/>
</dbReference>
<comment type="subcellular location">
    <subcellularLocation>
        <location evidence="1">Cell membrane</location>
        <topology evidence="1">Multi-pass membrane protein</topology>
    </subcellularLocation>
</comment>
<evidence type="ECO:0000256" key="1">
    <source>
        <dbReference type="ARBA" id="ARBA00004651"/>
    </source>
</evidence>
<evidence type="ECO:0000256" key="5">
    <source>
        <dbReference type="ARBA" id="ARBA00023136"/>
    </source>
</evidence>
<reference evidence="8" key="1">
    <citation type="journal article" date="2019" name="Int. J. Syst. Evol. Microbiol.">
        <title>The Global Catalogue of Microorganisms (GCM) 10K type strain sequencing project: providing services to taxonomists for standard genome sequencing and annotation.</title>
        <authorList>
            <consortium name="The Broad Institute Genomics Platform"/>
            <consortium name="The Broad Institute Genome Sequencing Center for Infectious Disease"/>
            <person name="Wu L."/>
            <person name="Ma J."/>
        </authorList>
    </citation>
    <scope>NUCLEOTIDE SEQUENCE [LARGE SCALE GENOMIC DNA]</scope>
    <source>
        <strain evidence="8">JCM 16114</strain>
    </source>
</reference>
<dbReference type="PANTHER" id="PTHR32196">
    <property type="entry name" value="ABC TRANSPORTER PERMEASE PROTEIN YPHD-RELATED-RELATED"/>
    <property type="match status" value="1"/>
</dbReference>
<dbReference type="InterPro" id="IPR001851">
    <property type="entry name" value="ABC_transp_permease"/>
</dbReference>
<evidence type="ECO:0000313" key="8">
    <source>
        <dbReference type="Proteomes" id="UP001499843"/>
    </source>
</evidence>
<name>A0ABP5PX20_9ACTN</name>
<feature type="transmembrane region" description="Helical" evidence="6">
    <location>
        <begin position="288"/>
        <end position="311"/>
    </location>
</feature>
<dbReference type="RefSeq" id="WP_344495772.1">
    <property type="nucleotide sequence ID" value="NZ_BAAAQX010000065.1"/>
</dbReference>
<keyword evidence="3 6" id="KW-0812">Transmembrane</keyword>
<evidence type="ECO:0000256" key="3">
    <source>
        <dbReference type="ARBA" id="ARBA00022692"/>
    </source>
</evidence>
<organism evidence="7 8">
    <name type="scientific">Nonomuraea monospora</name>
    <dbReference type="NCBI Taxonomy" id="568818"/>
    <lineage>
        <taxon>Bacteria</taxon>
        <taxon>Bacillati</taxon>
        <taxon>Actinomycetota</taxon>
        <taxon>Actinomycetes</taxon>
        <taxon>Streptosporangiales</taxon>
        <taxon>Streptosporangiaceae</taxon>
        <taxon>Nonomuraea</taxon>
    </lineage>
</organism>
<evidence type="ECO:0000256" key="4">
    <source>
        <dbReference type="ARBA" id="ARBA00022989"/>
    </source>
</evidence>
<keyword evidence="8" id="KW-1185">Reference proteome</keyword>
<feature type="transmembrane region" description="Helical" evidence="6">
    <location>
        <begin position="232"/>
        <end position="251"/>
    </location>
</feature>